<dbReference type="RefSeq" id="WP_311584456.1">
    <property type="nucleotide sequence ID" value="NZ_JAVRIF010000011.1"/>
</dbReference>
<evidence type="ECO:0000313" key="3">
    <source>
        <dbReference type="Proteomes" id="UP001266357"/>
    </source>
</evidence>
<dbReference type="EMBL" id="JAVRIF010000011">
    <property type="protein sequence ID" value="MDT0605155.1"/>
    <property type="molecule type" value="Genomic_DNA"/>
</dbReference>
<feature type="compositionally biased region" description="Polar residues" evidence="1">
    <location>
        <begin position="46"/>
        <end position="61"/>
    </location>
</feature>
<protein>
    <submittedName>
        <fullName evidence="2">Uncharacterized protein</fullName>
    </submittedName>
</protein>
<proteinExistence type="predicted"/>
<feature type="region of interest" description="Disordered" evidence="1">
    <location>
        <begin position="39"/>
        <end position="61"/>
    </location>
</feature>
<gene>
    <name evidence="2" type="ORF">RM573_16240</name>
</gene>
<name>A0ABU3A4Q2_9GAMM</name>
<keyword evidence="3" id="KW-1185">Reference proteome</keyword>
<comment type="caution">
    <text evidence="2">The sequence shown here is derived from an EMBL/GenBank/DDBJ whole genome shotgun (WGS) entry which is preliminary data.</text>
</comment>
<evidence type="ECO:0000256" key="1">
    <source>
        <dbReference type="SAM" id="MobiDB-lite"/>
    </source>
</evidence>
<accession>A0ABU3A4Q2</accession>
<evidence type="ECO:0000313" key="2">
    <source>
        <dbReference type="EMBL" id="MDT0605155.1"/>
    </source>
</evidence>
<reference evidence="2 3" key="1">
    <citation type="submission" date="2023-09" db="EMBL/GenBank/DDBJ databases">
        <authorList>
            <person name="Rey-Velasco X."/>
        </authorList>
    </citation>
    <scope>NUCLEOTIDE SEQUENCE [LARGE SCALE GENOMIC DNA]</scope>
    <source>
        <strain evidence="2 3">W431</strain>
    </source>
</reference>
<sequence length="61" mass="7149">MMEQSKLNRLNSLFEKMVAESANIIEKRELKSLYNEFINDGREQPRSSTSYQQPRKVAINS</sequence>
<dbReference type="Proteomes" id="UP001266357">
    <property type="component" value="Unassembled WGS sequence"/>
</dbReference>
<organism evidence="2 3">
    <name type="scientific">Thalassotalea castellviae</name>
    <dbReference type="NCBI Taxonomy" id="3075612"/>
    <lineage>
        <taxon>Bacteria</taxon>
        <taxon>Pseudomonadati</taxon>
        <taxon>Pseudomonadota</taxon>
        <taxon>Gammaproteobacteria</taxon>
        <taxon>Alteromonadales</taxon>
        <taxon>Colwelliaceae</taxon>
        <taxon>Thalassotalea</taxon>
    </lineage>
</organism>